<dbReference type="AlphaFoldDB" id="A0A839V433"/>
<proteinExistence type="predicted"/>
<name>A0A839V433_9PROT</name>
<evidence type="ECO:0008006" key="3">
    <source>
        <dbReference type="Google" id="ProtNLM"/>
    </source>
</evidence>
<reference evidence="1 2" key="1">
    <citation type="submission" date="2020-08" db="EMBL/GenBank/DDBJ databases">
        <title>Genomic Encyclopedia of Type Strains, Phase III (KMG-III): the genomes of soil and plant-associated and newly described type strains.</title>
        <authorList>
            <person name="Whitman W."/>
        </authorList>
    </citation>
    <scope>NUCLEOTIDE SEQUENCE [LARGE SCALE GENOMIC DNA]</scope>
    <source>
        <strain evidence="1 2">CECT 8088</strain>
    </source>
</reference>
<organism evidence="1 2">
    <name type="scientific">Endobacter medicaginis</name>
    <dbReference type="NCBI Taxonomy" id="1181271"/>
    <lineage>
        <taxon>Bacteria</taxon>
        <taxon>Pseudomonadati</taxon>
        <taxon>Pseudomonadota</taxon>
        <taxon>Alphaproteobacteria</taxon>
        <taxon>Acetobacterales</taxon>
        <taxon>Acetobacteraceae</taxon>
        <taxon>Endobacter</taxon>
    </lineage>
</organism>
<sequence>MKPARRGGSPMSFMSRSFGQLGSTVLDDDRLAALAPSIFAGDKHESRSERYSYIPTAEILAGMRAEGFEPTSAKQGHSRVPGKADFTKHMIRFRHRSNMDAKKEIGAVYPEVVIVNSHDGTSAYKVMAGLFRLVCLNGLLVSDRELSSVTVHHKGNVREQVIEGSYRVLQESRHAVEVAEHWSGLTLTQDMQNTLAESARVIRFGDESGEVSTPITADDLLRPRRRDDVGNDLWRTANRIQENVIRGGQSTWGRDANNRRRRVTTREVKGIDADVKINRALWMLNERMAGLLSA</sequence>
<comment type="caution">
    <text evidence="1">The sequence shown here is derived from an EMBL/GenBank/DDBJ whole genome shotgun (WGS) entry which is preliminary data.</text>
</comment>
<dbReference type="EMBL" id="JACHXV010000022">
    <property type="protein sequence ID" value="MBB3175214.1"/>
    <property type="molecule type" value="Genomic_DNA"/>
</dbReference>
<evidence type="ECO:0000313" key="1">
    <source>
        <dbReference type="EMBL" id="MBB3175214.1"/>
    </source>
</evidence>
<dbReference type="RefSeq" id="WP_246330312.1">
    <property type="nucleotide sequence ID" value="NZ_JABXXQ010000007.1"/>
</dbReference>
<dbReference type="InterPro" id="IPR026325">
    <property type="entry name" value="DUF932"/>
</dbReference>
<keyword evidence="2" id="KW-1185">Reference proteome</keyword>
<evidence type="ECO:0000313" key="2">
    <source>
        <dbReference type="Proteomes" id="UP000557688"/>
    </source>
</evidence>
<dbReference type="Pfam" id="PF06067">
    <property type="entry name" value="DUF932"/>
    <property type="match status" value="1"/>
</dbReference>
<protein>
    <recommendedName>
        <fullName evidence="3">DUF945 domain-containing protein</fullName>
    </recommendedName>
</protein>
<accession>A0A839V433</accession>
<gene>
    <name evidence="1" type="ORF">FHR90_003068</name>
</gene>
<dbReference type="Proteomes" id="UP000557688">
    <property type="component" value="Unassembled WGS sequence"/>
</dbReference>